<dbReference type="EMBL" id="BAAANY010000022">
    <property type="protein sequence ID" value="GAA1699309.1"/>
    <property type="molecule type" value="Genomic_DNA"/>
</dbReference>
<dbReference type="Proteomes" id="UP001500618">
    <property type="component" value="Unassembled WGS sequence"/>
</dbReference>
<dbReference type="InterPro" id="IPR009057">
    <property type="entry name" value="Homeodomain-like_sf"/>
</dbReference>
<evidence type="ECO:0000256" key="2">
    <source>
        <dbReference type="PROSITE-ProRule" id="PRU00335"/>
    </source>
</evidence>
<keyword evidence="1 2" id="KW-0238">DNA-binding</keyword>
<dbReference type="PANTHER" id="PTHR30055">
    <property type="entry name" value="HTH-TYPE TRANSCRIPTIONAL REGULATOR RUTR"/>
    <property type="match status" value="1"/>
</dbReference>
<gene>
    <name evidence="5" type="ORF">GCM10009765_55910</name>
</gene>
<dbReference type="SUPFAM" id="SSF46689">
    <property type="entry name" value="Homeodomain-like"/>
    <property type="match status" value="1"/>
</dbReference>
<feature type="region of interest" description="Disordered" evidence="3">
    <location>
        <begin position="1"/>
        <end position="26"/>
    </location>
</feature>
<feature type="DNA-binding region" description="H-T-H motif" evidence="2">
    <location>
        <begin position="51"/>
        <end position="70"/>
    </location>
</feature>
<proteinExistence type="predicted"/>
<organism evidence="5 6">
    <name type="scientific">Fodinicola feengrottensis</name>
    <dbReference type="NCBI Taxonomy" id="435914"/>
    <lineage>
        <taxon>Bacteria</taxon>
        <taxon>Bacillati</taxon>
        <taxon>Actinomycetota</taxon>
        <taxon>Actinomycetes</taxon>
        <taxon>Mycobacteriales</taxon>
        <taxon>Fodinicola</taxon>
    </lineage>
</organism>
<accession>A0ABN2I642</accession>
<dbReference type="PANTHER" id="PTHR30055:SF160">
    <property type="entry name" value="TRANSCRIPTIONAL REGULATORY PROTEIN (PROBABLY ASNC-FAMILY)-RELATED"/>
    <property type="match status" value="1"/>
</dbReference>
<keyword evidence="6" id="KW-1185">Reference proteome</keyword>
<name>A0ABN2I642_9ACTN</name>
<dbReference type="SUPFAM" id="SSF48498">
    <property type="entry name" value="Tetracyclin repressor-like, C-terminal domain"/>
    <property type="match status" value="1"/>
</dbReference>
<dbReference type="InterPro" id="IPR045823">
    <property type="entry name" value="TetR_C_32"/>
</dbReference>
<dbReference type="InterPro" id="IPR036271">
    <property type="entry name" value="Tet_transcr_reg_TetR-rel_C_sf"/>
</dbReference>
<evidence type="ECO:0000259" key="4">
    <source>
        <dbReference type="PROSITE" id="PS50977"/>
    </source>
</evidence>
<comment type="caution">
    <text evidence="5">The sequence shown here is derived from an EMBL/GenBank/DDBJ whole genome shotgun (WGS) entry which is preliminary data.</text>
</comment>
<dbReference type="PROSITE" id="PS50977">
    <property type="entry name" value="HTH_TETR_2"/>
    <property type="match status" value="1"/>
</dbReference>
<sequence>MAGAVGRKAGGGTGAAVDGRRSRWDNHRAQRRAEFVEVATSAVEEYGPSTSTAQIADLAGVARPILYRHFKDKDDLHRAIAQRAVAMLVEQLTGRLSEVGSARELITQTVDTYLQFLEKHPHLYRFVVQYAAFTRTGADVVADVKGALAAHVGTLFHRFLQRSGKDDVLVDAMAFGVIGFVESVGNWWLENRSAMDRAPVSEMLCGSILRSIRGALKDRGLDLDPDEPLPWLQE</sequence>
<evidence type="ECO:0000313" key="6">
    <source>
        <dbReference type="Proteomes" id="UP001500618"/>
    </source>
</evidence>
<dbReference type="PROSITE" id="PS01081">
    <property type="entry name" value="HTH_TETR_1"/>
    <property type="match status" value="1"/>
</dbReference>
<reference evidence="5 6" key="1">
    <citation type="journal article" date="2019" name="Int. J. Syst. Evol. Microbiol.">
        <title>The Global Catalogue of Microorganisms (GCM) 10K type strain sequencing project: providing services to taxonomists for standard genome sequencing and annotation.</title>
        <authorList>
            <consortium name="The Broad Institute Genomics Platform"/>
            <consortium name="The Broad Institute Genome Sequencing Center for Infectious Disease"/>
            <person name="Wu L."/>
            <person name="Ma J."/>
        </authorList>
    </citation>
    <scope>NUCLEOTIDE SEQUENCE [LARGE SCALE GENOMIC DNA]</scope>
    <source>
        <strain evidence="5 6">JCM 14718</strain>
    </source>
</reference>
<feature type="domain" description="HTH tetR-type" evidence="4">
    <location>
        <begin position="29"/>
        <end position="88"/>
    </location>
</feature>
<dbReference type="Pfam" id="PF19344">
    <property type="entry name" value="TetR_C_32"/>
    <property type="match status" value="1"/>
</dbReference>
<evidence type="ECO:0000313" key="5">
    <source>
        <dbReference type="EMBL" id="GAA1699309.1"/>
    </source>
</evidence>
<protein>
    <submittedName>
        <fullName evidence="5">TetR/AcrR family transcriptional regulator</fullName>
    </submittedName>
</protein>
<dbReference type="InterPro" id="IPR023772">
    <property type="entry name" value="DNA-bd_HTH_TetR-type_CS"/>
</dbReference>
<dbReference type="Gene3D" id="1.10.357.10">
    <property type="entry name" value="Tetracycline Repressor, domain 2"/>
    <property type="match status" value="1"/>
</dbReference>
<dbReference type="InterPro" id="IPR050109">
    <property type="entry name" value="HTH-type_TetR-like_transc_reg"/>
</dbReference>
<evidence type="ECO:0000256" key="3">
    <source>
        <dbReference type="SAM" id="MobiDB-lite"/>
    </source>
</evidence>
<dbReference type="InterPro" id="IPR001647">
    <property type="entry name" value="HTH_TetR"/>
</dbReference>
<dbReference type="RefSeq" id="WP_163572087.1">
    <property type="nucleotide sequence ID" value="NZ_BAAANY010000022.1"/>
</dbReference>
<evidence type="ECO:0000256" key="1">
    <source>
        <dbReference type="ARBA" id="ARBA00023125"/>
    </source>
</evidence>
<dbReference type="Pfam" id="PF00440">
    <property type="entry name" value="TetR_N"/>
    <property type="match status" value="1"/>
</dbReference>